<dbReference type="EMBL" id="CP115668">
    <property type="protein sequence ID" value="WCC79213.1"/>
    <property type="molecule type" value="Genomic_DNA"/>
</dbReference>
<keyword evidence="1" id="KW-0472">Membrane</keyword>
<reference evidence="2 3" key="1">
    <citation type="submission" date="2023-01" db="EMBL/GenBank/DDBJ databases">
        <authorList>
            <person name="Lee S.H."/>
            <person name="Jung H.S."/>
            <person name="Yun J.U."/>
        </authorList>
    </citation>
    <scope>NUCLEOTIDE SEQUENCE [LARGE SCALE GENOMIC DNA]</scope>
    <source>
        <strain evidence="2 3">CBA3108</strain>
    </source>
</reference>
<gene>
    <name evidence="2" type="ORF">O6R08_06580</name>
</gene>
<accession>A0ABY7QVW6</accession>
<dbReference type="RefSeq" id="WP_271417416.1">
    <property type="nucleotide sequence ID" value="NZ_CP115668.1"/>
</dbReference>
<dbReference type="PANTHER" id="PTHR48098:SF1">
    <property type="entry name" value="DIACYLGLYCEROL ACYLTRANSFERASE_MYCOLYLTRANSFERASE AG85A"/>
    <property type="match status" value="1"/>
</dbReference>
<keyword evidence="1" id="KW-1133">Transmembrane helix</keyword>
<dbReference type="Gene3D" id="3.40.50.1820">
    <property type="entry name" value="alpha/beta hydrolase"/>
    <property type="match status" value="1"/>
</dbReference>
<protein>
    <submittedName>
        <fullName evidence="2">Alpha/beta hydrolase-fold protein</fullName>
    </submittedName>
</protein>
<dbReference type="Proteomes" id="UP001212097">
    <property type="component" value="Chromosome"/>
</dbReference>
<dbReference type="SUPFAM" id="SSF53474">
    <property type="entry name" value="alpha/beta-Hydrolases"/>
    <property type="match status" value="1"/>
</dbReference>
<dbReference type="InterPro" id="IPR050583">
    <property type="entry name" value="Mycobacterial_A85_antigen"/>
</dbReference>
<keyword evidence="2" id="KW-0378">Hydrolase</keyword>
<dbReference type="InterPro" id="IPR000801">
    <property type="entry name" value="Esterase-like"/>
</dbReference>
<dbReference type="InterPro" id="IPR029058">
    <property type="entry name" value="AB_hydrolase_fold"/>
</dbReference>
<evidence type="ECO:0000256" key="1">
    <source>
        <dbReference type="SAM" id="Phobius"/>
    </source>
</evidence>
<organism evidence="2 3">
    <name type="scientific">Cutibacterium equinum</name>
    <dbReference type="NCBI Taxonomy" id="3016342"/>
    <lineage>
        <taxon>Bacteria</taxon>
        <taxon>Bacillati</taxon>
        <taxon>Actinomycetota</taxon>
        <taxon>Actinomycetes</taxon>
        <taxon>Propionibacteriales</taxon>
        <taxon>Propionibacteriaceae</taxon>
        <taxon>Cutibacterium</taxon>
    </lineage>
</organism>
<keyword evidence="3" id="KW-1185">Reference proteome</keyword>
<reference evidence="2 3" key="2">
    <citation type="submission" date="2023-06" db="EMBL/GenBank/DDBJ databases">
        <title>The Gram-positive Non-spore-bearing Anaerobic Bacilli of Human Feces.</title>
        <authorList>
            <person name="Eggerth A.H."/>
        </authorList>
    </citation>
    <scope>NUCLEOTIDE SEQUENCE [LARGE SCALE GENOMIC DNA]</scope>
    <source>
        <strain evidence="2 3">CBA3108</strain>
    </source>
</reference>
<keyword evidence="1" id="KW-0812">Transmembrane</keyword>
<evidence type="ECO:0000313" key="3">
    <source>
        <dbReference type="Proteomes" id="UP001212097"/>
    </source>
</evidence>
<dbReference type="PANTHER" id="PTHR48098">
    <property type="entry name" value="ENTEROCHELIN ESTERASE-RELATED"/>
    <property type="match status" value="1"/>
</dbReference>
<proteinExistence type="predicted"/>
<dbReference type="Pfam" id="PF00756">
    <property type="entry name" value="Esterase"/>
    <property type="match status" value="1"/>
</dbReference>
<sequence length="380" mass="42027">MMVSILSPELCTAVLIAAFALPLAFAIWRAVHSAGSWWRKVLSGVGHYLVIVVAQALLIVGVFLGMNREYGFFASWSDLFVEADPAAPIHDLVPIRRTKVKDIPISKDNPHPNGYLTGLTMPGTDPQYGHVPVWLPPQYFEKSAQGTRFPVLYYIGGLNDTGDHANVSMDLITPAQDLVTSRKINPFAIVFLPGRIRRGIDSECLDVGPVRHESWIMKTVLPRIESRYRVGHERGSRFIGGWSSGGYCSVNLATKYPKSFNAGIGIGGYYHPTFEGQILASVSQPLIDANSVMRRVHDNRIDRSVRFLSVLNRSDVQSWGPEKGTVISNGQIGPDAGQFYRLANGRKQFPFIVLNGGGHRGAVYMPYVQQCLEWLGQFGL</sequence>
<dbReference type="GO" id="GO:0016787">
    <property type="term" value="F:hydrolase activity"/>
    <property type="evidence" value="ECO:0007669"/>
    <property type="project" value="UniProtKB-KW"/>
</dbReference>
<name>A0ABY7QVW6_9ACTN</name>
<feature type="transmembrane region" description="Helical" evidence="1">
    <location>
        <begin position="45"/>
        <end position="66"/>
    </location>
</feature>
<evidence type="ECO:0000313" key="2">
    <source>
        <dbReference type="EMBL" id="WCC79213.1"/>
    </source>
</evidence>